<accession>A0A481ZDG5</accession>
<dbReference type="EMBL" id="MK500597">
    <property type="protein sequence ID" value="QBK93525.1"/>
    <property type="molecule type" value="Genomic_DNA"/>
</dbReference>
<reference evidence="1" key="1">
    <citation type="journal article" date="2019" name="MBio">
        <title>Virus Genomes from Deep Sea Sediments Expand the Ocean Megavirome and Support Independent Origins of Viral Gigantism.</title>
        <authorList>
            <person name="Backstrom D."/>
            <person name="Yutin N."/>
            <person name="Jorgensen S.L."/>
            <person name="Dharamshi J."/>
            <person name="Homa F."/>
            <person name="Zaremba-Niedwiedzka K."/>
            <person name="Spang A."/>
            <person name="Wolf Y.I."/>
            <person name="Koonin E.V."/>
            <person name="Ettema T.J."/>
        </authorList>
    </citation>
    <scope>NUCLEOTIDE SEQUENCE</scope>
</reference>
<protein>
    <submittedName>
        <fullName evidence="1">Uncharacterized protein</fullName>
    </submittedName>
</protein>
<proteinExistence type="predicted"/>
<evidence type="ECO:0000313" key="1">
    <source>
        <dbReference type="EMBL" id="QBK93525.1"/>
    </source>
</evidence>
<gene>
    <name evidence="1" type="ORF">LCPAC404_02290</name>
</gene>
<organism evidence="1">
    <name type="scientific">Pithovirus LCPAC404</name>
    <dbReference type="NCBI Taxonomy" id="2506597"/>
    <lineage>
        <taxon>Viruses</taxon>
        <taxon>Pithoviruses</taxon>
    </lineage>
</organism>
<sequence>MAERLKKNVNAFGIQISTEELKHLEGLPQLPHINIDLLSRVISHVKITERSLEFRSISLTAVRDALAENLRDISDKKEKPPVKQTLIENFISETNEHTLFPDAFKDQLEKINGDVLQYLNNAILYSKSLIDIAYSKLFSDRSIPRIAGRVKEYQADAVRYTKMYMTYRYEFTIEPRI</sequence>
<name>A0A481ZDG5_9VIRU</name>